<feature type="domain" description="J" evidence="4">
    <location>
        <begin position="26"/>
        <end position="90"/>
    </location>
</feature>
<dbReference type="SMART" id="SM00271">
    <property type="entry name" value="DnaJ"/>
    <property type="match status" value="1"/>
</dbReference>
<evidence type="ECO:0000256" key="1">
    <source>
        <dbReference type="SAM" id="Coils"/>
    </source>
</evidence>
<dbReference type="Gene3D" id="1.10.287.110">
    <property type="entry name" value="DnaJ domain"/>
    <property type="match status" value="1"/>
</dbReference>
<dbReference type="InterPro" id="IPR001623">
    <property type="entry name" value="DnaJ_domain"/>
</dbReference>
<evidence type="ECO:0000256" key="2">
    <source>
        <dbReference type="SAM" id="Phobius"/>
    </source>
</evidence>
<feature type="transmembrane region" description="Helical" evidence="2">
    <location>
        <begin position="526"/>
        <end position="546"/>
    </location>
</feature>
<dbReference type="SUPFAM" id="SSF52833">
    <property type="entry name" value="Thioredoxin-like"/>
    <property type="match status" value="1"/>
</dbReference>
<feature type="coiled-coil region" evidence="1">
    <location>
        <begin position="449"/>
        <end position="476"/>
    </location>
</feature>
<dbReference type="SUPFAM" id="SSF46565">
    <property type="entry name" value="Chaperone J-domain"/>
    <property type="match status" value="1"/>
</dbReference>
<gene>
    <name evidence="5" type="ORF">JXQ802_LOCUS35044</name>
</gene>
<keyword evidence="2" id="KW-0472">Membrane</keyword>
<dbReference type="InterPro" id="IPR052448">
    <property type="entry name" value="DnaJ_C16_autophagy_reg"/>
</dbReference>
<dbReference type="EMBL" id="CAJNOL010001705">
    <property type="protein sequence ID" value="CAF1407030.1"/>
    <property type="molecule type" value="Genomic_DNA"/>
</dbReference>
<dbReference type="InterPro" id="IPR018253">
    <property type="entry name" value="DnaJ_domain_CS"/>
</dbReference>
<name>A0A815LAG8_9BILA</name>
<sequence length="707" mass="84015">MYSIKYIIIYFILGFHNLSANQNDFNPYEILGLSRTASDKDIRQSYKRLAKYWHPDKNSESNAHDQFTKINAAYEILSDSKKRQQYDEYGTTSDDNHHGFNTYHFRDPFDMFRAHFFHETSSGAKKIIHSHEFLNNILPNSDKKPYLIFGSTNFCFHCRKPLEIFRSIEKQFNDVGIGTAEFNINDERLSSQLGILNIPSLCVISQGRVYHFDMDYTEANIKEFVRKSIPIKRFIQILRNYDDILTMIKSYNQSNRVHALLITKQKIPTLKFVIPCLQYSTRIQCALFNSSLIKTTSIPSFLKQISIISDTVLLFKEDINKPEFVIKDNDFTFDNLQKLFESNQLLHLSTITSANVFNLICQINSAKPCFLIIGDRNLFAQYHLSFLQLSKQLFDEYKSRMAYLDSSSIQQVQFHEIVSSYYHTNEKKLLILVARRLFSDTIEIQNTNIEFDEKSLNEIQRNIIHIEENLKLFINNRWQFTKKYKLPIIINFDERKQDIFTRIIDQFAYKWNYWIERNRLLRYLSGYLYTYQFWMFTILIFVYMYYSRSESDNRNHNLKQSSKINQIKICEFNEALLQQYTNPGASNVIILVLIADTPEDLCVKDFIREINLIKDSHMIFSILYRQQSMKWLNELSKKIQNQQSIKFFSSNVLALYIRRKFFVSYESISNNNEQSNQTLTFLDWIDLLFNGNFREPITITEWPMKFN</sequence>
<dbReference type="CDD" id="cd06257">
    <property type="entry name" value="DnaJ"/>
    <property type="match status" value="1"/>
</dbReference>
<accession>A0A815LAG8</accession>
<dbReference type="Gene3D" id="3.40.30.10">
    <property type="entry name" value="Glutaredoxin"/>
    <property type="match status" value="1"/>
</dbReference>
<dbReference type="InterPro" id="IPR036249">
    <property type="entry name" value="Thioredoxin-like_sf"/>
</dbReference>
<dbReference type="PANTHER" id="PTHR44303">
    <property type="entry name" value="DNAJ HOMOLOG SUBFAMILY C MEMBER 16"/>
    <property type="match status" value="1"/>
</dbReference>
<dbReference type="PROSITE" id="PS00636">
    <property type="entry name" value="DNAJ_1"/>
    <property type="match status" value="1"/>
</dbReference>
<keyword evidence="6" id="KW-1185">Reference proteome</keyword>
<dbReference type="Pfam" id="PF00226">
    <property type="entry name" value="DnaJ"/>
    <property type="match status" value="1"/>
</dbReference>
<keyword evidence="2" id="KW-0812">Transmembrane</keyword>
<evidence type="ECO:0000259" key="4">
    <source>
        <dbReference type="PROSITE" id="PS50076"/>
    </source>
</evidence>
<feature type="chain" id="PRO_5032895391" description="J domain-containing protein" evidence="3">
    <location>
        <begin position="21"/>
        <end position="707"/>
    </location>
</feature>
<proteinExistence type="predicted"/>
<dbReference type="PANTHER" id="PTHR44303:SF2">
    <property type="entry name" value="DNAJ HOMOLOG SUBFAMILY C MEMBER 16"/>
    <property type="match status" value="1"/>
</dbReference>
<dbReference type="Proteomes" id="UP000663870">
    <property type="component" value="Unassembled WGS sequence"/>
</dbReference>
<feature type="signal peptide" evidence="3">
    <location>
        <begin position="1"/>
        <end position="20"/>
    </location>
</feature>
<dbReference type="InterPro" id="IPR036869">
    <property type="entry name" value="J_dom_sf"/>
</dbReference>
<evidence type="ECO:0000256" key="3">
    <source>
        <dbReference type="SAM" id="SignalP"/>
    </source>
</evidence>
<evidence type="ECO:0000313" key="6">
    <source>
        <dbReference type="Proteomes" id="UP000663870"/>
    </source>
</evidence>
<keyword evidence="3" id="KW-0732">Signal</keyword>
<keyword evidence="1" id="KW-0175">Coiled coil</keyword>
<keyword evidence="2" id="KW-1133">Transmembrane helix</keyword>
<protein>
    <recommendedName>
        <fullName evidence="4">J domain-containing protein</fullName>
    </recommendedName>
</protein>
<organism evidence="5 6">
    <name type="scientific">Rotaria sordida</name>
    <dbReference type="NCBI Taxonomy" id="392033"/>
    <lineage>
        <taxon>Eukaryota</taxon>
        <taxon>Metazoa</taxon>
        <taxon>Spiralia</taxon>
        <taxon>Gnathifera</taxon>
        <taxon>Rotifera</taxon>
        <taxon>Eurotatoria</taxon>
        <taxon>Bdelloidea</taxon>
        <taxon>Philodinida</taxon>
        <taxon>Philodinidae</taxon>
        <taxon>Rotaria</taxon>
    </lineage>
</organism>
<evidence type="ECO:0000313" key="5">
    <source>
        <dbReference type="EMBL" id="CAF1407030.1"/>
    </source>
</evidence>
<dbReference type="PROSITE" id="PS50076">
    <property type="entry name" value="DNAJ_2"/>
    <property type="match status" value="1"/>
</dbReference>
<dbReference type="AlphaFoldDB" id="A0A815LAG8"/>
<dbReference type="PRINTS" id="PR00625">
    <property type="entry name" value="JDOMAIN"/>
</dbReference>
<reference evidence="5" key="1">
    <citation type="submission" date="2021-02" db="EMBL/GenBank/DDBJ databases">
        <authorList>
            <person name="Nowell W R."/>
        </authorList>
    </citation>
    <scope>NUCLEOTIDE SEQUENCE</scope>
</reference>
<comment type="caution">
    <text evidence="5">The sequence shown here is derived from an EMBL/GenBank/DDBJ whole genome shotgun (WGS) entry which is preliminary data.</text>
</comment>